<sequence length="111" mass="11829">MGDPSSKRRETCHGGASVAPVGPIDQKGEAKANQRNPKESSGQGRMKNIAESRSASHGNMFNRKKRKGNVSSNNMSPPGFMQGQNARNLSNTGREKSSSREKDGINDISGG</sequence>
<keyword evidence="3" id="KW-1185">Reference proteome</keyword>
<feature type="compositionally biased region" description="Polar residues" evidence="1">
    <location>
        <begin position="69"/>
        <end position="92"/>
    </location>
</feature>
<gene>
    <name evidence="2" type="ORF">PDE_01176</name>
</gene>
<organism evidence="2 3">
    <name type="scientific">Penicillium oxalicum (strain 114-2 / CGMCC 5302)</name>
    <name type="common">Penicillium decumbens</name>
    <dbReference type="NCBI Taxonomy" id="933388"/>
    <lineage>
        <taxon>Eukaryota</taxon>
        <taxon>Fungi</taxon>
        <taxon>Dikarya</taxon>
        <taxon>Ascomycota</taxon>
        <taxon>Pezizomycotina</taxon>
        <taxon>Eurotiomycetes</taxon>
        <taxon>Eurotiomycetidae</taxon>
        <taxon>Eurotiales</taxon>
        <taxon>Aspergillaceae</taxon>
        <taxon>Penicillium</taxon>
    </lineage>
</organism>
<evidence type="ECO:0000256" key="1">
    <source>
        <dbReference type="SAM" id="MobiDB-lite"/>
    </source>
</evidence>
<accession>S7Z6Q5</accession>
<evidence type="ECO:0000313" key="2">
    <source>
        <dbReference type="EMBL" id="EPS26240.1"/>
    </source>
</evidence>
<dbReference type="AlphaFoldDB" id="S7Z6Q5"/>
<protein>
    <submittedName>
        <fullName evidence="2">Uncharacterized protein</fullName>
    </submittedName>
</protein>
<dbReference type="Proteomes" id="UP000019376">
    <property type="component" value="Unassembled WGS sequence"/>
</dbReference>
<evidence type="ECO:0000313" key="3">
    <source>
        <dbReference type="Proteomes" id="UP000019376"/>
    </source>
</evidence>
<feature type="region of interest" description="Disordered" evidence="1">
    <location>
        <begin position="1"/>
        <end position="111"/>
    </location>
</feature>
<feature type="compositionally biased region" description="Basic and acidic residues" evidence="1">
    <location>
        <begin position="93"/>
        <end position="105"/>
    </location>
</feature>
<reference evidence="2 3" key="1">
    <citation type="journal article" date="2013" name="PLoS ONE">
        <title>Genomic and secretomic analyses reveal unique features of the lignocellulolytic enzyme system of Penicillium decumbens.</title>
        <authorList>
            <person name="Liu G."/>
            <person name="Zhang L."/>
            <person name="Wei X."/>
            <person name="Zou G."/>
            <person name="Qin Y."/>
            <person name="Ma L."/>
            <person name="Li J."/>
            <person name="Zheng H."/>
            <person name="Wang S."/>
            <person name="Wang C."/>
            <person name="Xun L."/>
            <person name="Zhao G.-P."/>
            <person name="Zhou Z."/>
            <person name="Qu Y."/>
        </authorList>
    </citation>
    <scope>NUCLEOTIDE SEQUENCE [LARGE SCALE GENOMIC DNA]</scope>
    <source>
        <strain evidence="3">114-2 / CGMCC 5302</strain>
    </source>
</reference>
<dbReference type="HOGENOM" id="CLU_2159281_0_0_1"/>
<name>S7Z6Q5_PENO1</name>
<feature type="compositionally biased region" description="Basic and acidic residues" evidence="1">
    <location>
        <begin position="1"/>
        <end position="12"/>
    </location>
</feature>
<proteinExistence type="predicted"/>
<dbReference type="EMBL" id="KB644408">
    <property type="protein sequence ID" value="EPS26240.1"/>
    <property type="molecule type" value="Genomic_DNA"/>
</dbReference>
<feature type="compositionally biased region" description="Basic and acidic residues" evidence="1">
    <location>
        <begin position="26"/>
        <end position="38"/>
    </location>
</feature>